<name>A0A290HCC7_9BACT</name>
<protein>
    <submittedName>
        <fullName evidence="1">Uncharacterized protein</fullName>
    </submittedName>
</protein>
<dbReference type="Proteomes" id="UP000217349">
    <property type="component" value="Chromosome"/>
</dbReference>
<reference evidence="2" key="1">
    <citation type="submission" date="2017-09" db="EMBL/GenBank/DDBJ databases">
        <title>The complete genome of Sulfurospirillum sp. JPD-1.</title>
        <authorList>
            <person name="Goris T."/>
        </authorList>
    </citation>
    <scope>NUCLEOTIDE SEQUENCE [LARGE SCALE GENOMIC DNA]</scope>
    <source>
        <strain evidence="2">JPD-1</strain>
    </source>
</reference>
<evidence type="ECO:0000313" key="2">
    <source>
        <dbReference type="Proteomes" id="UP000217349"/>
    </source>
</evidence>
<dbReference type="RefSeq" id="WP_096046025.1">
    <property type="nucleotide sequence ID" value="NZ_CP023275.1"/>
</dbReference>
<proteinExistence type="predicted"/>
<accession>A0A290HCC7</accession>
<dbReference type="KEGG" id="sulj:SJPD1_0767"/>
<dbReference type="EMBL" id="CP023275">
    <property type="protein sequence ID" value="ATB68881.1"/>
    <property type="molecule type" value="Genomic_DNA"/>
</dbReference>
<dbReference type="AlphaFoldDB" id="A0A290HCC7"/>
<evidence type="ECO:0000313" key="1">
    <source>
        <dbReference type="EMBL" id="ATB68881.1"/>
    </source>
</evidence>
<dbReference type="OrthoDB" id="5360764at2"/>
<gene>
    <name evidence="1" type="ORF">SJPD1_0767</name>
</gene>
<sequence>MGTVEQVGKNSAEEFFETIIMMVGYEESKKIIQGFTKDIENPILKEAVESSMNVLTFGFIMQAVRTQEAFVSKIFHLVEVLGASLIADPAKRALAKMRKFKGVKLFRRMGFFQGSNQDNIMTAGIIFTHAGNYSRQQGVSSSTSMGSSLDLMNSTKNSLYNREQLHMGLGNNMASRYNETLMFKLFTKSFTAQDTTLMKKILGRDTASVLDVNDLNKAADFMYTKDSNGKLTGLSEEFMNLINALAYVHNK</sequence>
<organism evidence="1 2">
    <name type="scientific">Sulfurospirillum diekertiae</name>
    <dbReference type="NCBI Taxonomy" id="1854492"/>
    <lineage>
        <taxon>Bacteria</taxon>
        <taxon>Pseudomonadati</taxon>
        <taxon>Campylobacterota</taxon>
        <taxon>Epsilonproteobacteria</taxon>
        <taxon>Campylobacterales</taxon>
        <taxon>Sulfurospirillaceae</taxon>
        <taxon>Sulfurospirillum</taxon>
    </lineage>
</organism>